<name>A0ABU4T1N5_9PSEU</name>
<dbReference type="InterPro" id="IPR039422">
    <property type="entry name" value="MarR/SlyA-like"/>
</dbReference>
<evidence type="ECO:0000259" key="1">
    <source>
        <dbReference type="PROSITE" id="PS50995"/>
    </source>
</evidence>
<dbReference type="EMBL" id="JAXAVW010000013">
    <property type="protein sequence ID" value="MDX8032070.1"/>
    <property type="molecule type" value="Genomic_DNA"/>
</dbReference>
<dbReference type="Proteomes" id="UP001285521">
    <property type="component" value="Unassembled WGS sequence"/>
</dbReference>
<feature type="domain" description="HTH marR-type" evidence="1">
    <location>
        <begin position="25"/>
        <end position="157"/>
    </location>
</feature>
<dbReference type="InterPro" id="IPR036388">
    <property type="entry name" value="WH-like_DNA-bd_sf"/>
</dbReference>
<dbReference type="PANTHER" id="PTHR33164:SF99">
    <property type="entry name" value="MARR FAMILY REGULATORY PROTEIN"/>
    <property type="match status" value="1"/>
</dbReference>
<proteinExistence type="predicted"/>
<reference evidence="2 3" key="1">
    <citation type="submission" date="2023-11" db="EMBL/GenBank/DDBJ databases">
        <title>Lentzea sokolovensis, sp. nov., Lentzea kristufkii, sp. nov., and Lentzea miocenensis, sp. nov., rare actinobacteria from Sokolov Coal Basin, Miocene lacustrine sediment, Czech Republic.</title>
        <authorList>
            <person name="Lara A."/>
            <person name="Kotroba L."/>
            <person name="Nouioui I."/>
            <person name="Neumann-Schaal M."/>
            <person name="Mast Y."/>
            <person name="Chronakova A."/>
        </authorList>
    </citation>
    <scope>NUCLEOTIDE SEQUENCE [LARGE SCALE GENOMIC DNA]</scope>
    <source>
        <strain evidence="2 3">BCCO 10_0856</strain>
    </source>
</reference>
<gene>
    <name evidence="2" type="ORF">SK803_17740</name>
</gene>
<organism evidence="2 3">
    <name type="scientific">Lentzea miocenica</name>
    <dbReference type="NCBI Taxonomy" id="3095431"/>
    <lineage>
        <taxon>Bacteria</taxon>
        <taxon>Bacillati</taxon>
        <taxon>Actinomycetota</taxon>
        <taxon>Actinomycetes</taxon>
        <taxon>Pseudonocardiales</taxon>
        <taxon>Pseudonocardiaceae</taxon>
        <taxon>Lentzea</taxon>
    </lineage>
</organism>
<dbReference type="PANTHER" id="PTHR33164">
    <property type="entry name" value="TRANSCRIPTIONAL REGULATOR, MARR FAMILY"/>
    <property type="match status" value="1"/>
</dbReference>
<protein>
    <submittedName>
        <fullName evidence="2">MarR family winged helix-turn-helix transcriptional regulator</fullName>
    </submittedName>
</protein>
<accession>A0ABU4T1N5</accession>
<dbReference type="RefSeq" id="WP_319967122.1">
    <property type="nucleotide sequence ID" value="NZ_JAXAVW010000013.1"/>
</dbReference>
<dbReference type="Pfam" id="PF12802">
    <property type="entry name" value="MarR_2"/>
    <property type="match status" value="1"/>
</dbReference>
<dbReference type="SUPFAM" id="SSF46785">
    <property type="entry name" value="Winged helix' DNA-binding domain"/>
    <property type="match status" value="1"/>
</dbReference>
<dbReference type="InterPro" id="IPR036390">
    <property type="entry name" value="WH_DNA-bd_sf"/>
</dbReference>
<sequence length="173" mass="19050">MSKAHPPRPGAAEPRWLTGPEQEAWLPLAVLMSKIPVALDKQLQTDSGISHFEYTVLTQLSSRPDRTLRMSALAELTGGSLSRLSHLVKRMERQGWMRREPSPDDGRYTNAILTDEGHDKVVAAAPGHVNAVRTLVLDALSPADLRHLRDLGHRILGHMDSDALWPPPDHAAG</sequence>
<dbReference type="Gene3D" id="1.10.10.10">
    <property type="entry name" value="Winged helix-like DNA-binding domain superfamily/Winged helix DNA-binding domain"/>
    <property type="match status" value="1"/>
</dbReference>
<dbReference type="PROSITE" id="PS50995">
    <property type="entry name" value="HTH_MARR_2"/>
    <property type="match status" value="1"/>
</dbReference>
<dbReference type="SMART" id="SM00347">
    <property type="entry name" value="HTH_MARR"/>
    <property type="match status" value="1"/>
</dbReference>
<evidence type="ECO:0000313" key="2">
    <source>
        <dbReference type="EMBL" id="MDX8032070.1"/>
    </source>
</evidence>
<keyword evidence="3" id="KW-1185">Reference proteome</keyword>
<dbReference type="InterPro" id="IPR000835">
    <property type="entry name" value="HTH_MarR-typ"/>
</dbReference>
<evidence type="ECO:0000313" key="3">
    <source>
        <dbReference type="Proteomes" id="UP001285521"/>
    </source>
</evidence>
<comment type="caution">
    <text evidence="2">The sequence shown here is derived from an EMBL/GenBank/DDBJ whole genome shotgun (WGS) entry which is preliminary data.</text>
</comment>